<protein>
    <recommendedName>
        <fullName evidence="3">Sugar ABC transporter substrate-binding protein</fullName>
    </recommendedName>
</protein>
<dbReference type="AlphaFoldDB" id="A0A0R2BT07"/>
<evidence type="ECO:0008006" key="3">
    <source>
        <dbReference type="Google" id="ProtNLM"/>
    </source>
</evidence>
<keyword evidence="2" id="KW-1185">Reference proteome</keyword>
<dbReference type="Gene3D" id="3.40.190.10">
    <property type="entry name" value="Periplasmic binding protein-like II"/>
    <property type="match status" value="2"/>
</dbReference>
<dbReference type="EMBL" id="AYYX01000136">
    <property type="protein sequence ID" value="KRM82513.1"/>
    <property type="molecule type" value="Genomic_DNA"/>
</dbReference>
<gene>
    <name evidence="1" type="ORF">FD21_GL000378</name>
</gene>
<dbReference type="STRING" id="1133569.FD21_GL000378"/>
<dbReference type="PANTHER" id="PTHR43649:SF13">
    <property type="entry name" value="CARBOHYDRATE ABC TRANSPORTER SUBSTRATE-BINDING PROTEIN"/>
    <property type="match status" value="1"/>
</dbReference>
<sequence length="303" mass="34390">MSNWTFSGENEYVLPLYADPVLTAWRTDELKSLGINKLPKTYNDVQKVATLLKSSNSKKVVWSDSYTIDPTGYQRWFDFFPLYYAASNGAEFINGNKFEGNEKAGIKSFTFANTLYKEGQLVTQSSTDPFERGNSLMTFVAPSTIPTWNEKYKNLVYGKTYKISNIPVPNSMKNAKNIKTYSDAKGVVIYSKATTAQRKAAIKFLSYVYSSSTNDLKLMKTTDLLPARDDLSTNKEFKSYFNKNKELKVYAKYIPYSIPSMNNKNYNDLQETLGNKGWIPALKGSLTPKKAWNTMEKALKEAL</sequence>
<reference evidence="1 2" key="1">
    <citation type="journal article" date="2015" name="Genome Announc.">
        <title>Expanding the biotechnology potential of lactobacilli through comparative genomics of 213 strains and associated genera.</title>
        <authorList>
            <person name="Sun Z."/>
            <person name="Harris H.M."/>
            <person name="McCann A."/>
            <person name="Guo C."/>
            <person name="Argimon S."/>
            <person name="Zhang W."/>
            <person name="Yang X."/>
            <person name="Jeffery I.B."/>
            <person name="Cooney J.C."/>
            <person name="Kagawa T.F."/>
            <person name="Liu W."/>
            <person name="Song Y."/>
            <person name="Salvetti E."/>
            <person name="Wrobel A."/>
            <person name="Rasinkangas P."/>
            <person name="Parkhill J."/>
            <person name="Rea M.C."/>
            <person name="O'Sullivan O."/>
            <person name="Ritari J."/>
            <person name="Douillard F.P."/>
            <person name="Paul Ross R."/>
            <person name="Yang R."/>
            <person name="Briner A.E."/>
            <person name="Felis G.E."/>
            <person name="de Vos W.M."/>
            <person name="Barrangou R."/>
            <person name="Klaenhammer T.R."/>
            <person name="Caufield P.W."/>
            <person name="Cui Y."/>
            <person name="Zhang H."/>
            <person name="O'Toole P.W."/>
        </authorList>
    </citation>
    <scope>NUCLEOTIDE SEQUENCE [LARGE SCALE GENOMIC DNA]</scope>
    <source>
        <strain evidence="1 2">DSM 20605</strain>
    </source>
</reference>
<proteinExistence type="predicted"/>
<dbReference type="PATRIC" id="fig|1133569.4.peg.402"/>
<evidence type="ECO:0000313" key="1">
    <source>
        <dbReference type="EMBL" id="KRM82513.1"/>
    </source>
</evidence>
<dbReference type="Proteomes" id="UP000051576">
    <property type="component" value="Unassembled WGS sequence"/>
</dbReference>
<evidence type="ECO:0000313" key="2">
    <source>
        <dbReference type="Proteomes" id="UP000051576"/>
    </source>
</evidence>
<dbReference type="SUPFAM" id="SSF53850">
    <property type="entry name" value="Periplasmic binding protein-like II"/>
    <property type="match status" value="1"/>
</dbReference>
<organism evidence="1 2">
    <name type="scientific">Liquorilactobacillus vini DSM 20605</name>
    <dbReference type="NCBI Taxonomy" id="1133569"/>
    <lineage>
        <taxon>Bacteria</taxon>
        <taxon>Bacillati</taxon>
        <taxon>Bacillota</taxon>
        <taxon>Bacilli</taxon>
        <taxon>Lactobacillales</taxon>
        <taxon>Lactobacillaceae</taxon>
        <taxon>Liquorilactobacillus</taxon>
    </lineage>
</organism>
<comment type="caution">
    <text evidence="1">The sequence shown here is derived from an EMBL/GenBank/DDBJ whole genome shotgun (WGS) entry which is preliminary data.</text>
</comment>
<dbReference type="PANTHER" id="PTHR43649">
    <property type="entry name" value="ARABINOSE-BINDING PROTEIN-RELATED"/>
    <property type="match status" value="1"/>
</dbReference>
<name>A0A0R2BT07_9LACO</name>
<dbReference type="InterPro" id="IPR050490">
    <property type="entry name" value="Bact_solute-bd_prot1"/>
</dbReference>
<dbReference type="eggNOG" id="COG1653">
    <property type="taxonomic scope" value="Bacteria"/>
</dbReference>
<accession>A0A0R2BT07</accession>